<proteinExistence type="predicted"/>
<protein>
    <submittedName>
        <fullName evidence="4">4-hydroxythreonine-4-phosphate dehydrogenase PdxA</fullName>
    </submittedName>
</protein>
<evidence type="ECO:0000313" key="4">
    <source>
        <dbReference type="EMBL" id="PIW66303.1"/>
    </source>
</evidence>
<dbReference type="Proteomes" id="UP000231267">
    <property type="component" value="Unassembled WGS sequence"/>
</dbReference>
<evidence type="ECO:0000313" key="5">
    <source>
        <dbReference type="Proteomes" id="UP000231267"/>
    </source>
</evidence>
<dbReference type="SUPFAM" id="SSF53659">
    <property type="entry name" value="Isocitrate/Isopropylmalate dehydrogenase-like"/>
    <property type="match status" value="1"/>
</dbReference>
<dbReference type="PANTHER" id="PTHR30004:SF6">
    <property type="entry name" value="D-THREONATE 4-PHOSPHATE DEHYDROGENASE"/>
    <property type="match status" value="1"/>
</dbReference>
<keyword evidence="2" id="KW-0560">Oxidoreductase</keyword>
<dbReference type="Gene3D" id="3.40.718.10">
    <property type="entry name" value="Isopropylmalate Dehydrogenase"/>
    <property type="match status" value="2"/>
</dbReference>
<dbReference type="GO" id="GO:0046872">
    <property type="term" value="F:metal ion binding"/>
    <property type="evidence" value="ECO:0007669"/>
    <property type="project" value="UniProtKB-KW"/>
</dbReference>
<comment type="caution">
    <text evidence="4">The sequence shown here is derived from an EMBL/GenBank/DDBJ whole genome shotgun (WGS) entry which is preliminary data.</text>
</comment>
<dbReference type="InterPro" id="IPR005255">
    <property type="entry name" value="PdxA_fam"/>
</dbReference>
<dbReference type="GO" id="GO:0051287">
    <property type="term" value="F:NAD binding"/>
    <property type="evidence" value="ECO:0007669"/>
    <property type="project" value="InterPro"/>
</dbReference>
<name>A0A2J0LL08_9BACT</name>
<gene>
    <name evidence="4" type="ORF">COW11_04140</name>
</gene>
<organism evidence="4 5">
    <name type="scientific">Candidatus Taenaricola geysiri</name>
    <dbReference type="NCBI Taxonomy" id="1974752"/>
    <lineage>
        <taxon>Bacteria</taxon>
        <taxon>Pseudomonadati</taxon>
        <taxon>Candidatus Omnitrophota</taxon>
        <taxon>Candidatus Taenaricola</taxon>
    </lineage>
</organism>
<keyword evidence="3" id="KW-0520">NAD</keyword>
<reference evidence="4 5" key="1">
    <citation type="submission" date="2017-09" db="EMBL/GenBank/DDBJ databases">
        <title>Depth-based differentiation of microbial function through sediment-hosted aquifers and enrichment of novel symbionts in the deep terrestrial subsurface.</title>
        <authorList>
            <person name="Probst A.J."/>
            <person name="Ladd B."/>
            <person name="Jarett J.K."/>
            <person name="Geller-Mcgrath D.E."/>
            <person name="Sieber C.M."/>
            <person name="Emerson J.B."/>
            <person name="Anantharaman K."/>
            <person name="Thomas B.C."/>
            <person name="Malmstrom R."/>
            <person name="Stieglmeier M."/>
            <person name="Klingl A."/>
            <person name="Woyke T."/>
            <person name="Ryan C.M."/>
            <person name="Banfield J.F."/>
        </authorList>
    </citation>
    <scope>NUCLEOTIDE SEQUENCE [LARGE SCALE GENOMIC DNA]</scope>
    <source>
        <strain evidence="4">CG12_big_fil_rev_8_21_14_0_65_43_15</strain>
    </source>
</reference>
<evidence type="ECO:0000256" key="1">
    <source>
        <dbReference type="ARBA" id="ARBA00022723"/>
    </source>
</evidence>
<evidence type="ECO:0000256" key="3">
    <source>
        <dbReference type="ARBA" id="ARBA00023027"/>
    </source>
</evidence>
<dbReference type="Pfam" id="PF04166">
    <property type="entry name" value="PdxA"/>
    <property type="match status" value="1"/>
</dbReference>
<accession>A0A2J0LL08</accession>
<sequence length="139" mass="14678">MRNKKPVIAITIGDSAGIGLEIIKKALAHQDNSKALFLVIGEKVKCKPGVVSAASGKAAIGCIKTAVDLIKRGKADALVTAPINKEAAGLAGFKFPGHTEYLAYLTGTKKFAMMLAVDKLRVVLATRHIALKDVAKRLN</sequence>
<dbReference type="EMBL" id="PFGP01000096">
    <property type="protein sequence ID" value="PIW66303.1"/>
    <property type="molecule type" value="Genomic_DNA"/>
</dbReference>
<dbReference type="GO" id="GO:0016491">
    <property type="term" value="F:oxidoreductase activity"/>
    <property type="evidence" value="ECO:0007669"/>
    <property type="project" value="UniProtKB-KW"/>
</dbReference>
<feature type="non-terminal residue" evidence="4">
    <location>
        <position position="139"/>
    </location>
</feature>
<evidence type="ECO:0000256" key="2">
    <source>
        <dbReference type="ARBA" id="ARBA00023002"/>
    </source>
</evidence>
<dbReference type="PANTHER" id="PTHR30004">
    <property type="entry name" value="4-HYDROXYTHREONINE-4-PHOSPHATE DEHYDROGENASE"/>
    <property type="match status" value="1"/>
</dbReference>
<keyword evidence="1" id="KW-0479">Metal-binding</keyword>
<dbReference type="AlphaFoldDB" id="A0A2J0LL08"/>